<dbReference type="eggNOG" id="COG1215">
    <property type="taxonomic scope" value="Bacteria"/>
</dbReference>
<dbReference type="OrthoDB" id="5291101at2"/>
<dbReference type="InterPro" id="IPR001173">
    <property type="entry name" value="Glyco_trans_2-like"/>
</dbReference>
<dbReference type="GO" id="GO:0016757">
    <property type="term" value="F:glycosyltransferase activity"/>
    <property type="evidence" value="ECO:0007669"/>
    <property type="project" value="UniProtKB-KW"/>
</dbReference>
<dbReference type="InterPro" id="IPR029044">
    <property type="entry name" value="Nucleotide-diphossugar_trans"/>
</dbReference>
<evidence type="ECO:0000256" key="2">
    <source>
        <dbReference type="ARBA" id="ARBA00022676"/>
    </source>
</evidence>
<proteinExistence type="inferred from homology"/>
<evidence type="ECO:0000256" key="1">
    <source>
        <dbReference type="ARBA" id="ARBA00006739"/>
    </source>
</evidence>
<dbReference type="SUPFAM" id="SSF53448">
    <property type="entry name" value="Nucleotide-diphospho-sugar transferases"/>
    <property type="match status" value="1"/>
</dbReference>
<name>B8DIH2_NITV9</name>
<protein>
    <submittedName>
        <fullName evidence="5">Glycosyl transferase family 2</fullName>
    </submittedName>
</protein>
<dbReference type="Gene3D" id="3.40.50.720">
    <property type="entry name" value="NAD(P)-binding Rossmann-like Domain"/>
    <property type="match status" value="1"/>
</dbReference>
<dbReference type="CAZy" id="GT2">
    <property type="family name" value="Glycosyltransferase Family 2"/>
</dbReference>
<keyword evidence="2" id="KW-0328">Glycosyltransferase</keyword>
<dbReference type="SUPFAM" id="SSF51735">
    <property type="entry name" value="NAD(P)-binding Rossmann-fold domains"/>
    <property type="match status" value="1"/>
</dbReference>
<dbReference type="AlphaFoldDB" id="B8DIH2"/>
<feature type="domain" description="Glycosyltransferase 2-like" evidence="4">
    <location>
        <begin position="12"/>
        <end position="161"/>
    </location>
</feature>
<evidence type="ECO:0000259" key="4">
    <source>
        <dbReference type="Pfam" id="PF00535"/>
    </source>
</evidence>
<dbReference type="InterPro" id="IPR050834">
    <property type="entry name" value="Glycosyltransf_2"/>
</dbReference>
<accession>B8DIH2</accession>
<gene>
    <name evidence="5" type="ordered locus">DvMF_2329</name>
</gene>
<dbReference type="KEGG" id="dvm:DvMF_2329"/>
<dbReference type="InterPro" id="IPR036291">
    <property type="entry name" value="NAD(P)-bd_dom_sf"/>
</dbReference>
<dbReference type="HOGENOM" id="CLU_025996_0_7_7"/>
<keyword evidence="3 5" id="KW-0808">Transferase</keyword>
<reference evidence="5" key="1">
    <citation type="submission" date="2008-10" db="EMBL/GenBank/DDBJ databases">
        <title>Complete sequence of Desulfovibrio vulgaris str. 'Miyazaki F'.</title>
        <authorList>
            <person name="Lucas S."/>
            <person name="Copeland A."/>
            <person name="Lapidus A."/>
            <person name="Glavina del Rio T."/>
            <person name="Dalin E."/>
            <person name="Tice H."/>
            <person name="Bruce D."/>
            <person name="Goodwin L."/>
            <person name="Pitluck S."/>
            <person name="Sims D."/>
            <person name="Brettin T."/>
            <person name="Detter J.C."/>
            <person name="Han C."/>
            <person name="Larimer F."/>
            <person name="Land M."/>
            <person name="Hauser L."/>
            <person name="Kyrpides N."/>
            <person name="Mikhailova N."/>
            <person name="Hazen T.C."/>
            <person name="Richardson P."/>
        </authorList>
    </citation>
    <scope>NUCLEOTIDE SEQUENCE</scope>
    <source>
        <strain evidence="5">Miyazaki F</strain>
    </source>
</reference>
<dbReference type="PANTHER" id="PTHR43685">
    <property type="entry name" value="GLYCOSYLTRANSFERASE"/>
    <property type="match status" value="1"/>
</dbReference>
<evidence type="ECO:0000313" key="5">
    <source>
        <dbReference type="EMBL" id="ACL09270.1"/>
    </source>
</evidence>
<dbReference type="PANTHER" id="PTHR43685:SF5">
    <property type="entry name" value="GLYCOSYLTRANSFERASE EPSE-RELATED"/>
    <property type="match status" value="1"/>
</dbReference>
<comment type="similarity">
    <text evidence="1">Belongs to the glycosyltransferase 2 family.</text>
</comment>
<evidence type="ECO:0000256" key="3">
    <source>
        <dbReference type="ARBA" id="ARBA00022679"/>
    </source>
</evidence>
<dbReference type="EMBL" id="CP001197">
    <property type="protein sequence ID" value="ACL09270.1"/>
    <property type="molecule type" value="Genomic_DNA"/>
</dbReference>
<dbReference type="Gene3D" id="3.90.550.10">
    <property type="entry name" value="Spore Coat Polysaccharide Biosynthesis Protein SpsA, Chain A"/>
    <property type="match status" value="1"/>
</dbReference>
<dbReference type="Pfam" id="PF00535">
    <property type="entry name" value="Glycos_transf_2"/>
    <property type="match status" value="1"/>
</dbReference>
<sequence>MPIMPHPCPAVSVVLPVWNAAATLPATLHSLLAQTGADFEVVAVDDGSTDATPDLLAAFAAQDARIRPARIAHGGIVAALNHGLALARGRHIARMDADDTCHPQRLALQCAYLDAHPHIGLVGCRVDFGGDRERCGGYARHVDWVNTLLDPTDIALARFRESPFAHPSVMFRAELPGLHGAYTDGPFPEDYELWLRWMDAGVAMAKLPHPLLTWNDPPSRLSRTHPNYAEDGFYTLKGLYLGRWLARHNPRHPEVWVVGAGRTSRRRARLLMEQGIAVRAWIDIDPRKIGNRVDGLPVLGREAMPAPGEGFLVAYLAGHGAAEELTAFLDGAGYVQGRDYILAA</sequence>
<dbReference type="STRING" id="883.DvMF_2329"/>
<organism evidence="5">
    <name type="scientific">Nitratidesulfovibrio vulgaris (strain DSM 19637 / Miyazaki F)</name>
    <name type="common">Desulfovibrio vulgaris</name>
    <dbReference type="NCBI Taxonomy" id="883"/>
    <lineage>
        <taxon>Bacteria</taxon>
        <taxon>Pseudomonadati</taxon>
        <taxon>Thermodesulfobacteriota</taxon>
        <taxon>Desulfovibrionia</taxon>
        <taxon>Desulfovibrionales</taxon>
        <taxon>Desulfovibrionaceae</taxon>
        <taxon>Nitratidesulfovibrio</taxon>
    </lineage>
</organism>